<sequence length="185" mass="19268">MKTQMKRGALLTSLAFAALCMASSGYAADTGKVNFSGRIIAPPCEVDAANSVTNVPAFSSVGANAFNDQIGVEGSESRDFDIVLKNCPTNTSLNIGFSGPTDGENTTLAVDQSSAGQGVGVVVYHKGSTDKVKFDSSVDATYNKTLDATGDSTFSYTAKLISTKTTSEMTNGDFTASADFTVYYP</sequence>
<name>A0A2N5E6M6_9GAMM</name>
<dbReference type="InterPro" id="IPR000259">
    <property type="entry name" value="Adhesion_dom_fimbrial"/>
</dbReference>
<dbReference type="Proteomes" id="UP000234503">
    <property type="component" value="Unassembled WGS sequence"/>
</dbReference>
<evidence type="ECO:0000256" key="5">
    <source>
        <dbReference type="SAM" id="SignalP"/>
    </source>
</evidence>
<dbReference type="EMBL" id="PJZH01000005">
    <property type="protein sequence ID" value="PLR36959.1"/>
    <property type="molecule type" value="Genomic_DNA"/>
</dbReference>
<dbReference type="SUPFAM" id="SSF49401">
    <property type="entry name" value="Bacterial adhesins"/>
    <property type="match status" value="1"/>
</dbReference>
<keyword evidence="8" id="KW-1185">Reference proteome</keyword>
<protein>
    <submittedName>
        <fullName evidence="7">Type 1 fimbrial protein</fullName>
    </submittedName>
</protein>
<evidence type="ECO:0000256" key="2">
    <source>
        <dbReference type="ARBA" id="ARBA00006671"/>
    </source>
</evidence>
<feature type="chain" id="PRO_5014613492" evidence="5">
    <location>
        <begin position="28"/>
        <end position="185"/>
    </location>
</feature>
<gene>
    <name evidence="7" type="ORF">CYR32_07990</name>
</gene>
<feature type="domain" description="Fimbrial-type adhesion" evidence="6">
    <location>
        <begin position="34"/>
        <end position="184"/>
    </location>
</feature>
<dbReference type="InterPro" id="IPR036937">
    <property type="entry name" value="Adhesion_dom_fimbrial_sf"/>
</dbReference>
<keyword evidence="3 5" id="KW-0732">Signal</keyword>
<organism evidence="7 8">
    <name type="scientific">Chimaeribacter coloradensis</name>
    <dbReference type="NCBI Taxonomy" id="2060068"/>
    <lineage>
        <taxon>Bacteria</taxon>
        <taxon>Pseudomonadati</taxon>
        <taxon>Pseudomonadota</taxon>
        <taxon>Gammaproteobacteria</taxon>
        <taxon>Enterobacterales</taxon>
        <taxon>Yersiniaceae</taxon>
        <taxon>Chimaeribacter</taxon>
    </lineage>
</organism>
<dbReference type="GO" id="GO:0009289">
    <property type="term" value="C:pilus"/>
    <property type="evidence" value="ECO:0007669"/>
    <property type="project" value="UniProtKB-SubCell"/>
</dbReference>
<proteinExistence type="inferred from homology"/>
<dbReference type="PANTHER" id="PTHR33420">
    <property type="entry name" value="FIMBRIAL SUBUNIT ELFA-RELATED"/>
    <property type="match status" value="1"/>
</dbReference>
<dbReference type="Pfam" id="PF00419">
    <property type="entry name" value="Fimbrial"/>
    <property type="match status" value="1"/>
</dbReference>
<comment type="caution">
    <text evidence="7">The sequence shown here is derived from an EMBL/GenBank/DDBJ whole genome shotgun (WGS) entry which is preliminary data.</text>
</comment>
<accession>A0A2N5E6M6</accession>
<evidence type="ECO:0000256" key="3">
    <source>
        <dbReference type="ARBA" id="ARBA00022729"/>
    </source>
</evidence>
<comment type="subcellular location">
    <subcellularLocation>
        <location evidence="1">Fimbrium</location>
    </subcellularLocation>
</comment>
<dbReference type="InterPro" id="IPR008966">
    <property type="entry name" value="Adhesion_dom_sf"/>
</dbReference>
<dbReference type="PANTHER" id="PTHR33420:SF3">
    <property type="entry name" value="FIMBRIAL SUBUNIT ELFA"/>
    <property type="match status" value="1"/>
</dbReference>
<evidence type="ECO:0000313" key="8">
    <source>
        <dbReference type="Proteomes" id="UP000234503"/>
    </source>
</evidence>
<comment type="similarity">
    <text evidence="2">Belongs to the fimbrial protein family.</text>
</comment>
<keyword evidence="4" id="KW-0281">Fimbrium</keyword>
<evidence type="ECO:0000259" key="6">
    <source>
        <dbReference type="Pfam" id="PF00419"/>
    </source>
</evidence>
<dbReference type="GO" id="GO:0043709">
    <property type="term" value="P:cell adhesion involved in single-species biofilm formation"/>
    <property type="evidence" value="ECO:0007669"/>
    <property type="project" value="TreeGrafter"/>
</dbReference>
<dbReference type="InterPro" id="IPR050263">
    <property type="entry name" value="Bact_Fimbrial_Adh_Pro"/>
</dbReference>
<dbReference type="OrthoDB" id="6522787at2"/>
<reference evidence="7 8" key="1">
    <citation type="submission" date="2017-12" db="EMBL/GenBank/DDBJ databases">
        <title>Characterization of six clinical isolates of Enterochimera gen. nov., a novel genus of the Yersiniaciae family and the three species Enterochimera arupensis sp. nov., Enterochimera coloradensis sp. nov, and Enterochimera californica sp. nov.</title>
        <authorList>
            <person name="Rossi A."/>
            <person name="Fisher M."/>
        </authorList>
    </citation>
    <scope>NUCLEOTIDE SEQUENCE [LARGE SCALE GENOMIC DNA]</scope>
    <source>
        <strain evidence="8">2016-Iso4</strain>
    </source>
</reference>
<dbReference type="RefSeq" id="WP_101823860.1">
    <property type="nucleotide sequence ID" value="NZ_PJZH01000005.1"/>
</dbReference>
<dbReference type="Gene3D" id="2.60.40.1090">
    <property type="entry name" value="Fimbrial-type adhesion domain"/>
    <property type="match status" value="1"/>
</dbReference>
<feature type="signal peptide" evidence="5">
    <location>
        <begin position="1"/>
        <end position="27"/>
    </location>
</feature>
<dbReference type="AlphaFoldDB" id="A0A2N5E6M6"/>
<evidence type="ECO:0000256" key="4">
    <source>
        <dbReference type="ARBA" id="ARBA00023263"/>
    </source>
</evidence>
<evidence type="ECO:0000313" key="7">
    <source>
        <dbReference type="EMBL" id="PLR36959.1"/>
    </source>
</evidence>
<evidence type="ECO:0000256" key="1">
    <source>
        <dbReference type="ARBA" id="ARBA00004561"/>
    </source>
</evidence>